<keyword evidence="3" id="KW-1185">Reference proteome</keyword>
<dbReference type="Proteomes" id="UP001187531">
    <property type="component" value="Unassembled WGS sequence"/>
</dbReference>
<name>A0AA88HMT2_ARTSF</name>
<sequence length="223" mass="25722">MDMAAKVFAMIMLKRFKEARDERTRENQCEFRRERWCTDQIFTPRLIFQQYERYNLPIINMFLDFVAAFDSVTCENLWRIMAEDGMPVEFVELLKASYKHCRSIIRVLGEENEPFSVESGVKQGCILSPVLFIYCIDWILERAFPSFDGDVMGFGINVLDLDYADDIDAFAADPATAQAMLNEIAHFSQLLGMKIDTAKTKVMDKYKVGLSACSLRTRVAKSR</sequence>
<dbReference type="PANTHER" id="PTHR47027:SF25">
    <property type="entry name" value="REVERSE TRANSCRIPTASE DOMAIN-CONTAINING PROTEIN"/>
    <property type="match status" value="1"/>
</dbReference>
<dbReference type="PANTHER" id="PTHR47027">
    <property type="entry name" value="REVERSE TRANSCRIPTASE DOMAIN-CONTAINING PROTEIN"/>
    <property type="match status" value="1"/>
</dbReference>
<evidence type="ECO:0000313" key="3">
    <source>
        <dbReference type="Proteomes" id="UP001187531"/>
    </source>
</evidence>
<organism evidence="2 3">
    <name type="scientific">Artemia franciscana</name>
    <name type="common">Brine shrimp</name>
    <name type="synonym">Artemia sanfranciscana</name>
    <dbReference type="NCBI Taxonomy" id="6661"/>
    <lineage>
        <taxon>Eukaryota</taxon>
        <taxon>Metazoa</taxon>
        <taxon>Ecdysozoa</taxon>
        <taxon>Arthropoda</taxon>
        <taxon>Crustacea</taxon>
        <taxon>Branchiopoda</taxon>
        <taxon>Anostraca</taxon>
        <taxon>Artemiidae</taxon>
        <taxon>Artemia</taxon>
    </lineage>
</organism>
<dbReference type="AlphaFoldDB" id="A0AA88HMT2"/>
<comment type="caution">
    <text evidence="2">The sequence shown here is derived from an EMBL/GenBank/DDBJ whole genome shotgun (WGS) entry which is preliminary data.</text>
</comment>
<dbReference type="InterPro" id="IPR043502">
    <property type="entry name" value="DNA/RNA_pol_sf"/>
</dbReference>
<dbReference type="Pfam" id="PF00078">
    <property type="entry name" value="RVT_1"/>
    <property type="match status" value="1"/>
</dbReference>
<dbReference type="InterPro" id="IPR000477">
    <property type="entry name" value="RT_dom"/>
</dbReference>
<dbReference type="SUPFAM" id="SSF56672">
    <property type="entry name" value="DNA/RNA polymerases"/>
    <property type="match status" value="1"/>
</dbReference>
<accession>A0AA88HMT2</accession>
<protein>
    <recommendedName>
        <fullName evidence="1">Reverse transcriptase domain-containing protein</fullName>
    </recommendedName>
</protein>
<dbReference type="PROSITE" id="PS50878">
    <property type="entry name" value="RT_POL"/>
    <property type="match status" value="1"/>
</dbReference>
<gene>
    <name evidence="2" type="ORF">QYM36_014169</name>
</gene>
<proteinExistence type="predicted"/>
<evidence type="ECO:0000313" key="2">
    <source>
        <dbReference type="EMBL" id="KAK2708467.1"/>
    </source>
</evidence>
<dbReference type="GO" id="GO:0071897">
    <property type="term" value="P:DNA biosynthetic process"/>
    <property type="evidence" value="ECO:0007669"/>
    <property type="project" value="UniProtKB-ARBA"/>
</dbReference>
<dbReference type="EMBL" id="JAVRJZ010000018">
    <property type="protein sequence ID" value="KAK2708467.1"/>
    <property type="molecule type" value="Genomic_DNA"/>
</dbReference>
<reference evidence="2" key="1">
    <citation type="submission" date="2023-07" db="EMBL/GenBank/DDBJ databases">
        <title>Chromosome-level genome assembly of Artemia franciscana.</title>
        <authorList>
            <person name="Jo E."/>
        </authorList>
    </citation>
    <scope>NUCLEOTIDE SEQUENCE</scope>
    <source>
        <tissue evidence="2">Whole body</tissue>
    </source>
</reference>
<evidence type="ECO:0000259" key="1">
    <source>
        <dbReference type="PROSITE" id="PS50878"/>
    </source>
</evidence>
<feature type="domain" description="Reverse transcriptase" evidence="1">
    <location>
        <begin position="1"/>
        <end position="223"/>
    </location>
</feature>